<comment type="caution">
    <text evidence="1">The sequence shown here is derived from an EMBL/GenBank/DDBJ whole genome shotgun (WGS) entry which is preliminary data.</text>
</comment>
<proteinExistence type="predicted"/>
<gene>
    <name evidence="1" type="ORF">WJ0W_005450</name>
</gene>
<dbReference type="Pfam" id="PF17419">
    <property type="entry name" value="MauJ"/>
    <property type="match status" value="1"/>
</dbReference>
<evidence type="ECO:0000313" key="1">
    <source>
        <dbReference type="EMBL" id="CAH8248192.1"/>
    </source>
</evidence>
<organism evidence="1 2">
    <name type="scientific">Paenibacillus melissococcoides</name>
    <dbReference type="NCBI Taxonomy" id="2912268"/>
    <lineage>
        <taxon>Bacteria</taxon>
        <taxon>Bacillati</taxon>
        <taxon>Bacillota</taxon>
        <taxon>Bacilli</taxon>
        <taxon>Bacillales</taxon>
        <taxon>Paenibacillaceae</taxon>
        <taxon>Paenibacillus</taxon>
    </lineage>
</organism>
<evidence type="ECO:0008006" key="3">
    <source>
        <dbReference type="Google" id="ProtNLM"/>
    </source>
</evidence>
<protein>
    <recommendedName>
        <fullName evidence="3">Apea-like HEPN domain-containing protein</fullName>
    </recommendedName>
</protein>
<keyword evidence="2" id="KW-1185">Reference proteome</keyword>
<reference evidence="1" key="1">
    <citation type="submission" date="2022-06" db="EMBL/GenBank/DDBJ databases">
        <authorList>
            <person name="Dietemann V."/>
            <person name="Ory F."/>
            <person name="Dainat B."/>
            <person name="Oberhansli S."/>
        </authorList>
    </citation>
    <scope>NUCLEOTIDE SEQUENCE</scope>
    <source>
        <strain evidence="1">Ena-SAMPLE-TAB-26-04-2022-14:26:32:270-5432</strain>
    </source>
</reference>
<dbReference type="EMBL" id="CALYLO010000009">
    <property type="protein sequence ID" value="CAH8248192.1"/>
    <property type="molecule type" value="Genomic_DNA"/>
</dbReference>
<name>A0ABN8UAM9_9BACL</name>
<accession>A0ABN8UAM9</accession>
<dbReference type="InterPro" id="IPR035383">
    <property type="entry name" value="MauJ"/>
</dbReference>
<dbReference type="RefSeq" id="WP_213428963.1">
    <property type="nucleotide sequence ID" value="NZ_AP031286.1"/>
</dbReference>
<sequence length="254" mass="29602">MNKNYLEYSLTPTNLLMVSSIEFDPNDEWIEKINISSMRGHFHLNLKFELRDNATIHSQAQLKQKCNMLLAIIEDELSFSYGIKLHHPHFLGLYLNGNRQPATHQGIIIEPVTLTKPDEELLLNQICVAVQNRNSNVYKRLYRNVLQIADPIARFMLLYSLMQLALEADNQKQVDDFIRITSWYNSTLDRITTRKGANFKETIYSWLRNAVGHTQESYMIGGRSYSFEEILEEIDRFVDTLSLITRQAIETNKI</sequence>
<evidence type="ECO:0000313" key="2">
    <source>
        <dbReference type="Proteomes" id="UP001154322"/>
    </source>
</evidence>
<dbReference type="Proteomes" id="UP001154322">
    <property type="component" value="Unassembled WGS sequence"/>
</dbReference>